<dbReference type="EMBL" id="KJ190158">
    <property type="protein sequence ID" value="AHN83631.1"/>
    <property type="molecule type" value="Genomic_DNA"/>
</dbReference>
<dbReference type="RefSeq" id="YP_009030952.1">
    <property type="nucleotide sequence ID" value="NC_024134.1"/>
</dbReference>
<dbReference type="Gene3D" id="2.10.10.80">
    <property type="match status" value="1"/>
</dbReference>
<evidence type="ECO:0000313" key="2">
    <source>
        <dbReference type="EMBL" id="AHN83631.1"/>
    </source>
</evidence>
<dbReference type="Pfam" id="PF18668">
    <property type="entry name" value="Tail_spike_N"/>
    <property type="match status" value="1"/>
</dbReference>
<reference evidence="2 3" key="1">
    <citation type="journal article" date="2014" name="Genome Announc.">
        <title>Complete Genome Sequences of Two Escherichia coli O157:H7 Phages Effective in Limiting Contamination of Food Products.</title>
        <authorList>
            <person name="Hong Y."/>
            <person name="Pan Y."/>
            <person name="Harman N.J."/>
            <person name="Ebner P.D."/>
        </authorList>
    </citation>
    <scope>NUCLEOTIDE SEQUENCE [LARGE SCALE GENOMIC DNA]</scope>
</reference>
<name>A0A023MH13_9CAUD</name>
<accession>A0A023MH13</accession>
<sequence length="222" mass="24177">MAVAYPTIPIPDLEDAETVLSDDFLVVNQTDGTRKAKIDDVVNDLSITKIVYFTEGGYLKSKKDFAYDPETKRYYTWNGDYPKIILPDSTVEGAGGVSANAWSVFGELAATSSGRIVDYGSIGGQLDMDLEVADTFKVRLTSNTTISFENQTEGLEGVARTITVCITQTSGGNKVYWPGNVKWSYGRDPILTFTAGATDIFKLETYDNGLTWYGALIIAGAI</sequence>
<evidence type="ECO:0000313" key="3">
    <source>
        <dbReference type="Proteomes" id="UP000026907"/>
    </source>
</evidence>
<dbReference type="GeneID" id="19486768"/>
<organism evidence="2 3">
    <name type="scientific">Escherichia phage FFH2</name>
    <dbReference type="NCBI Taxonomy" id="1446490"/>
    <lineage>
        <taxon>Viruses</taxon>
        <taxon>Duplodnaviria</taxon>
        <taxon>Heunggongvirae</taxon>
        <taxon>Uroviricota</taxon>
        <taxon>Caudoviricetes</taxon>
        <taxon>Vequintavirinae</taxon>
        <taxon>Vequintavirus</taxon>
        <taxon>Vequintavirus PDX</taxon>
        <taxon>Vequintavirus FFH2</taxon>
    </lineage>
</organism>
<evidence type="ECO:0000259" key="1">
    <source>
        <dbReference type="Pfam" id="PF18668"/>
    </source>
</evidence>
<feature type="domain" description="Tail spike TSP1/Gp66 N-terminal" evidence="1">
    <location>
        <begin position="51"/>
        <end position="105"/>
    </location>
</feature>
<proteinExistence type="predicted"/>
<dbReference type="KEGG" id="vg:19486768"/>
<dbReference type="Proteomes" id="UP000026907">
    <property type="component" value="Segment"/>
</dbReference>
<dbReference type="InterPro" id="IPR040775">
    <property type="entry name" value="Tail_spike_N"/>
</dbReference>
<keyword evidence="3" id="KW-1185">Reference proteome</keyword>
<protein>
    <submittedName>
        <fullName evidence="2">Tail fiber protein</fullName>
    </submittedName>
</protein>